<evidence type="ECO:0000256" key="3">
    <source>
        <dbReference type="ARBA" id="ARBA00022553"/>
    </source>
</evidence>
<evidence type="ECO:0000256" key="7">
    <source>
        <dbReference type="SAM" id="MobiDB-lite"/>
    </source>
</evidence>
<dbReference type="PANTHER" id="PTHR21603">
    <property type="entry name" value="ANTIGEN KI-67-LIKE PROTEIN"/>
    <property type="match status" value="1"/>
</dbReference>
<feature type="compositionally biased region" description="Polar residues" evidence="7">
    <location>
        <begin position="821"/>
        <end position="838"/>
    </location>
</feature>
<feature type="compositionally biased region" description="Polar residues" evidence="7">
    <location>
        <begin position="533"/>
        <end position="550"/>
    </location>
</feature>
<dbReference type="Proteomes" id="UP000780801">
    <property type="component" value="Unassembled WGS sequence"/>
</dbReference>
<dbReference type="EMBL" id="JAABOA010000308">
    <property type="protein sequence ID" value="KAF9584874.1"/>
    <property type="molecule type" value="Genomic_DNA"/>
</dbReference>
<keyword evidence="3" id="KW-0597">Phosphoprotein</keyword>
<dbReference type="Pfam" id="PF15276">
    <property type="entry name" value="PP1_bind"/>
    <property type="match status" value="1"/>
</dbReference>
<evidence type="ECO:0000256" key="4">
    <source>
        <dbReference type="ARBA" id="ARBA00022843"/>
    </source>
</evidence>
<dbReference type="PROSITE" id="PS50006">
    <property type="entry name" value="FHA_DOMAIN"/>
    <property type="match status" value="1"/>
</dbReference>
<feature type="region of interest" description="Disordered" evidence="7">
    <location>
        <begin position="617"/>
        <end position="644"/>
    </location>
</feature>
<keyword evidence="4" id="KW-0832">Ubl conjugation</keyword>
<accession>A0A9P6KGN7</accession>
<reference evidence="9" key="1">
    <citation type="journal article" date="2020" name="Fungal Divers.">
        <title>Resolving the Mortierellaceae phylogeny through synthesis of multi-gene phylogenetics and phylogenomics.</title>
        <authorList>
            <person name="Vandepol N."/>
            <person name="Liber J."/>
            <person name="Desiro A."/>
            <person name="Na H."/>
            <person name="Kennedy M."/>
            <person name="Barry K."/>
            <person name="Grigoriev I.V."/>
            <person name="Miller A.N."/>
            <person name="O'Donnell K."/>
            <person name="Stajich J.E."/>
            <person name="Bonito G."/>
        </authorList>
    </citation>
    <scope>NUCLEOTIDE SEQUENCE</scope>
    <source>
        <strain evidence="9">KOD1015</strain>
    </source>
</reference>
<feature type="region of interest" description="Disordered" evidence="7">
    <location>
        <begin position="26"/>
        <end position="71"/>
    </location>
</feature>
<protein>
    <submittedName>
        <fullName evidence="9">Antigen identified by monoclonal antibody Ki-67</fullName>
    </submittedName>
</protein>
<feature type="compositionally biased region" description="Low complexity" evidence="7">
    <location>
        <begin position="1147"/>
        <end position="1164"/>
    </location>
</feature>
<feature type="region of interest" description="Disordered" evidence="7">
    <location>
        <begin position="1098"/>
        <end position="1389"/>
    </location>
</feature>
<feature type="compositionally biased region" description="Polar residues" evidence="7">
    <location>
        <begin position="389"/>
        <end position="418"/>
    </location>
</feature>
<feature type="region of interest" description="Disordered" evidence="7">
    <location>
        <begin position="1"/>
        <end position="20"/>
    </location>
</feature>
<evidence type="ECO:0000256" key="5">
    <source>
        <dbReference type="ARBA" id="ARBA00023242"/>
    </source>
</evidence>
<dbReference type="GO" id="GO:0007088">
    <property type="term" value="P:regulation of mitotic nuclear division"/>
    <property type="evidence" value="ECO:0007669"/>
    <property type="project" value="TreeGrafter"/>
</dbReference>
<dbReference type="SUPFAM" id="SSF49879">
    <property type="entry name" value="SMAD/FHA domain"/>
    <property type="match status" value="1"/>
</dbReference>
<feature type="compositionally biased region" description="Acidic residues" evidence="7">
    <location>
        <begin position="858"/>
        <end position="871"/>
    </location>
</feature>
<keyword evidence="6" id="KW-0131">Cell cycle</keyword>
<feature type="region of interest" description="Disordered" evidence="7">
    <location>
        <begin position="720"/>
        <end position="886"/>
    </location>
</feature>
<evidence type="ECO:0000313" key="9">
    <source>
        <dbReference type="EMBL" id="KAF9584874.1"/>
    </source>
</evidence>
<feature type="region of interest" description="Disordered" evidence="7">
    <location>
        <begin position="524"/>
        <end position="552"/>
    </location>
</feature>
<dbReference type="GO" id="GO:0005634">
    <property type="term" value="C:nucleus"/>
    <property type="evidence" value="ECO:0007669"/>
    <property type="project" value="UniProtKB-SubCell"/>
</dbReference>
<dbReference type="OrthoDB" id="6288785at2759"/>
<dbReference type="GO" id="GO:0005694">
    <property type="term" value="C:chromosome"/>
    <property type="evidence" value="ECO:0007669"/>
    <property type="project" value="TreeGrafter"/>
</dbReference>
<feature type="compositionally biased region" description="Polar residues" evidence="7">
    <location>
        <begin position="1171"/>
        <end position="1188"/>
    </location>
</feature>
<proteinExistence type="predicted"/>
<evidence type="ECO:0000256" key="6">
    <source>
        <dbReference type="ARBA" id="ARBA00023306"/>
    </source>
</evidence>
<feature type="region of interest" description="Disordered" evidence="7">
    <location>
        <begin position="1048"/>
        <end position="1077"/>
    </location>
</feature>
<dbReference type="PANTHER" id="PTHR21603:SF18">
    <property type="entry name" value="ANTIGEN KI-67-LIKE PROTEIN"/>
    <property type="match status" value="1"/>
</dbReference>
<feature type="compositionally biased region" description="Polar residues" evidence="7">
    <location>
        <begin position="741"/>
        <end position="759"/>
    </location>
</feature>
<dbReference type="InterPro" id="IPR008984">
    <property type="entry name" value="SMAD_FHA_dom_sf"/>
</dbReference>
<evidence type="ECO:0000256" key="2">
    <source>
        <dbReference type="ARBA" id="ARBA00022499"/>
    </source>
</evidence>
<feature type="region of interest" description="Disordered" evidence="7">
    <location>
        <begin position="912"/>
        <end position="981"/>
    </location>
</feature>
<comment type="subcellular location">
    <subcellularLocation>
        <location evidence="1">Nucleus</location>
    </subcellularLocation>
</comment>
<comment type="caution">
    <text evidence="9">The sequence shown here is derived from an EMBL/GenBank/DDBJ whole genome shotgun (WGS) entry which is preliminary data.</text>
</comment>
<feature type="compositionally biased region" description="Low complexity" evidence="7">
    <location>
        <begin position="1273"/>
        <end position="1285"/>
    </location>
</feature>
<evidence type="ECO:0000256" key="1">
    <source>
        <dbReference type="ARBA" id="ARBA00004123"/>
    </source>
</evidence>
<dbReference type="SMART" id="SM00240">
    <property type="entry name" value="FHA"/>
    <property type="match status" value="1"/>
</dbReference>
<dbReference type="InterPro" id="IPR029334">
    <property type="entry name" value="PP1-bd"/>
</dbReference>
<dbReference type="InterPro" id="IPR000253">
    <property type="entry name" value="FHA_dom"/>
</dbReference>
<dbReference type="Pfam" id="PF00498">
    <property type="entry name" value="FHA"/>
    <property type="match status" value="1"/>
</dbReference>
<feature type="domain" description="FHA" evidence="8">
    <location>
        <begin position="194"/>
        <end position="243"/>
    </location>
</feature>
<feature type="region of interest" description="Disordered" evidence="7">
    <location>
        <begin position="358"/>
        <end position="488"/>
    </location>
</feature>
<name>A0A9P6KGN7_9FUNG</name>
<feature type="compositionally biased region" description="Acidic residues" evidence="7">
    <location>
        <begin position="1303"/>
        <end position="1335"/>
    </location>
</feature>
<feature type="compositionally biased region" description="Polar residues" evidence="7">
    <location>
        <begin position="1236"/>
        <end position="1272"/>
    </location>
</feature>
<dbReference type="CDD" id="cd22673">
    <property type="entry name" value="FHA_Ki67"/>
    <property type="match status" value="1"/>
</dbReference>
<feature type="compositionally biased region" description="Polar residues" evidence="7">
    <location>
        <begin position="617"/>
        <end position="633"/>
    </location>
</feature>
<organism evidence="9 10">
    <name type="scientific">Lunasporangiospora selenospora</name>
    <dbReference type="NCBI Taxonomy" id="979761"/>
    <lineage>
        <taxon>Eukaryota</taxon>
        <taxon>Fungi</taxon>
        <taxon>Fungi incertae sedis</taxon>
        <taxon>Mucoromycota</taxon>
        <taxon>Mortierellomycotina</taxon>
        <taxon>Mortierellomycetes</taxon>
        <taxon>Mortierellales</taxon>
        <taxon>Mortierellaceae</taxon>
        <taxon>Lunasporangiospora</taxon>
    </lineage>
</organism>
<feature type="compositionally biased region" description="Low complexity" evidence="7">
    <location>
        <begin position="877"/>
        <end position="886"/>
    </location>
</feature>
<feature type="region of interest" description="Disordered" evidence="7">
    <location>
        <begin position="663"/>
        <end position="692"/>
    </location>
</feature>
<keyword evidence="5" id="KW-0539">Nucleus</keyword>
<evidence type="ECO:0000259" key="8">
    <source>
        <dbReference type="PROSITE" id="PS50006"/>
    </source>
</evidence>
<feature type="compositionally biased region" description="Pro residues" evidence="7">
    <location>
        <begin position="1362"/>
        <end position="1372"/>
    </location>
</feature>
<sequence length="1433" mass="154008">MSEETPTKSPGRRLLRKSALQASPFGAPIKSFHAGNSSSGGNGGSKSSISNTTPSISTSYASTTSVSSPNPFLLSPSAAPSTELKCDLDVDDVAMPDSPSSRRSARLSNTHINYNYNTNGYSNIATNATAVQQCANPISILSPRKQGLHASTMPLPTPTTPKKKTRLGVWGQVVGLKKQDESVYYRYPIDKSYCSFGRSRLNDVSVQIDSVSENHCKLIRRDDGEVWLKDTSTNGTLLNNVLVHDTARPIHHNDLLTIGGRKFRFECVETSITLGSKSAGKRIGDIQLAIENDIKSLETLSSTSDSASSSTPQRRTSVAQTAVSLDASLGFFTPKKAARLSSLLVSPKPVPLPAFLAKSPSKLGSSAPRRGLAFGDGHGAHKSALLGSGRSTLQQSENDPNNPFLDSSSSTTPATISNELLHPGLLTPTRGKRTIPEEFDEDLTRTPKKVSFGPALSPEIFDQSNPPSTPVRRGQQQDPDTPRRNGVSTPLLLSRLQAVDSPSKSILSPSKSRQTHIVGLERPAPINFLSPGPRNQSNSRLQEQGGSSPTAIRGMATQDAKVSAFLASPSASSRLPSSSALLSATRSPQLSRQGSAILGSGGVVSMSGFLTGTSQNRASNTGSLGSLFSNKNPSAKGVNDNRGNDIGLWKKLTPLEVTAKEVPDASLASSMNEEEEGSNESTPPSPTKAKSTALFSIPTTPSRHGAMSPNVMLQEHTHHAVKLKTSSSTLDDKESSETQDEQPSVTPIGTAPSTPMNRTPSPSPSVVASNPLYSGDNNPFDVGDDEQDSEYRPESTWTTAVRQELAPPHISLQDLDDSDSVVNTPTHRSGSSLGITRESSLDDYKQKIMQSHETRQDQEEEPEQEEDSEQEEGQHGVSIIPLLTSPSPVSPSRIALLQLSAQKIQGLADLLHSPPSKQISRETGSETTKWPRLSLSPVHRRERVDDPLSTEVDVNKRTSDVDAEDEDEGEGPRSKADNKTTTTTLTTIDLNFGRVSLPVTPDAKKRRLSAPGALTTTQGPTLFSGLRGVFRTPQRIFAGFRNLVRTTPVAPTPTTAADEARQEGEGSDDEEAPPSPLARKSVFQQPQGDLGVTDENMTLQSSESATEGASSSKSNFSASTLFTTPLSPPRRRHVPHQDMMAILLGRGSSSTKESSSSGSTMPKSSARDSTPETSSPFAALLASTSLENLRSRGRRTDTFPQESLAKSRDAKSSYLYSAGEEGAEDEERRKRRRTMSGFNTGESDSSAQNVFNDDASFKNTTRVESSLSRPQNTTTTDDAAVGTDEANSENDGQAELLRLLDDQGNEDSDTYAYDDDEPVAGEEEEVDGQTGEDESETRFREEEDVIDGARTPPPVGSTTPTSSPPSTKPVPLTPIRRRTPELLSRRLGSASPAFRRYERVEGEDEDGEEAEDDMVVMLSPKQVRVRSIFGNRR</sequence>
<keyword evidence="2" id="KW-1017">Isopeptide bond</keyword>
<feature type="compositionally biased region" description="Low complexity" evidence="7">
    <location>
        <begin position="1048"/>
        <end position="1057"/>
    </location>
</feature>
<dbReference type="Gene3D" id="2.60.200.20">
    <property type="match status" value="1"/>
</dbReference>
<gene>
    <name evidence="9" type="primary">MKI67</name>
    <name evidence="9" type="ORF">BGW38_004835</name>
</gene>
<feature type="compositionally biased region" description="Low complexity" evidence="7">
    <location>
        <begin position="1101"/>
        <end position="1119"/>
    </location>
</feature>
<feature type="compositionally biased region" description="Basic and acidic residues" evidence="7">
    <location>
        <begin position="839"/>
        <end position="857"/>
    </location>
</feature>
<feature type="compositionally biased region" description="Low complexity" evidence="7">
    <location>
        <begin position="45"/>
        <end position="68"/>
    </location>
</feature>
<evidence type="ECO:0000313" key="10">
    <source>
        <dbReference type="Proteomes" id="UP000780801"/>
    </source>
</evidence>
<keyword evidence="10" id="KW-1185">Reference proteome</keyword>
<dbReference type="GO" id="GO:0051983">
    <property type="term" value="P:regulation of chromosome segregation"/>
    <property type="evidence" value="ECO:0007669"/>
    <property type="project" value="TreeGrafter"/>
</dbReference>